<dbReference type="SUPFAM" id="SSF161098">
    <property type="entry name" value="MetI-like"/>
    <property type="match status" value="1"/>
</dbReference>
<gene>
    <name evidence="13" type="primary">pstA</name>
    <name evidence="13" type="ORF">CGE01nite_24100</name>
</gene>
<evidence type="ECO:0000256" key="1">
    <source>
        <dbReference type="ARBA" id="ARBA00003510"/>
    </source>
</evidence>
<keyword evidence="5 10" id="KW-1003">Cell membrane</keyword>
<dbReference type="GO" id="GO:0035435">
    <property type="term" value="P:phosphate ion transmembrane transport"/>
    <property type="evidence" value="ECO:0007669"/>
    <property type="project" value="InterPro"/>
</dbReference>
<dbReference type="InterPro" id="IPR005672">
    <property type="entry name" value="Phosphate_PstA"/>
</dbReference>
<feature type="compositionally biased region" description="Low complexity" evidence="11">
    <location>
        <begin position="1"/>
        <end position="25"/>
    </location>
</feature>
<keyword evidence="7 10" id="KW-0812">Transmembrane</keyword>
<dbReference type="GO" id="GO:0005315">
    <property type="term" value="F:phosphate transmembrane transporter activity"/>
    <property type="evidence" value="ECO:0007669"/>
    <property type="project" value="InterPro"/>
</dbReference>
<evidence type="ECO:0000256" key="6">
    <source>
        <dbReference type="ARBA" id="ARBA00022592"/>
    </source>
</evidence>
<feature type="transmembrane region" description="Helical" evidence="10">
    <location>
        <begin position="40"/>
        <end position="62"/>
    </location>
</feature>
<feature type="domain" description="ABC transmembrane type-1" evidence="12">
    <location>
        <begin position="158"/>
        <end position="365"/>
    </location>
</feature>
<keyword evidence="9 10" id="KW-0472">Membrane</keyword>
<evidence type="ECO:0000256" key="3">
    <source>
        <dbReference type="ARBA" id="ARBA00007069"/>
    </source>
</evidence>
<evidence type="ECO:0000256" key="4">
    <source>
        <dbReference type="ARBA" id="ARBA00022448"/>
    </source>
</evidence>
<evidence type="ECO:0000256" key="11">
    <source>
        <dbReference type="SAM" id="MobiDB-lite"/>
    </source>
</evidence>
<evidence type="ECO:0000259" key="12">
    <source>
        <dbReference type="PROSITE" id="PS50928"/>
    </source>
</evidence>
<dbReference type="Proteomes" id="UP000320461">
    <property type="component" value="Unassembled WGS sequence"/>
</dbReference>
<feature type="transmembrane region" description="Helical" evidence="10">
    <location>
        <begin position="343"/>
        <end position="364"/>
    </location>
</feature>
<comment type="function">
    <text evidence="1">Part of the binding-protein-dependent transport system for phosphate; probably responsible for the translocation of the substrate across the membrane.</text>
</comment>
<reference evidence="13 14" key="1">
    <citation type="submission" date="2019-06" db="EMBL/GenBank/DDBJ databases">
        <title>Whole genome shotgun sequence of Cellulomonas gelida NBRC 3748.</title>
        <authorList>
            <person name="Hosoyama A."/>
            <person name="Uohara A."/>
            <person name="Ohji S."/>
            <person name="Ichikawa N."/>
        </authorList>
    </citation>
    <scope>NUCLEOTIDE SEQUENCE [LARGE SCALE GENOMIC DNA]</scope>
    <source>
        <strain evidence="13 14">NBRC 3748</strain>
    </source>
</reference>
<dbReference type="Pfam" id="PF00528">
    <property type="entry name" value="BPD_transp_1"/>
    <property type="match status" value="1"/>
</dbReference>
<feature type="region of interest" description="Disordered" evidence="11">
    <location>
        <begin position="1"/>
        <end position="27"/>
    </location>
</feature>
<evidence type="ECO:0000256" key="7">
    <source>
        <dbReference type="ARBA" id="ARBA00022692"/>
    </source>
</evidence>
<evidence type="ECO:0000256" key="8">
    <source>
        <dbReference type="ARBA" id="ARBA00022989"/>
    </source>
</evidence>
<feature type="transmembrane region" description="Helical" evidence="10">
    <location>
        <begin position="100"/>
        <end position="124"/>
    </location>
</feature>
<dbReference type="PANTHER" id="PTHR42922">
    <property type="entry name" value="PHOSPHATE TRANSPORT SYSTEM PERMEASE PROTEIN PSTA"/>
    <property type="match status" value="1"/>
</dbReference>
<keyword evidence="8 10" id="KW-1133">Transmembrane helix</keyword>
<dbReference type="InterPro" id="IPR035906">
    <property type="entry name" value="MetI-like_sf"/>
</dbReference>
<dbReference type="AlphaFoldDB" id="A0A4Y3KL58"/>
<dbReference type="GO" id="GO:0005886">
    <property type="term" value="C:plasma membrane"/>
    <property type="evidence" value="ECO:0007669"/>
    <property type="project" value="UniProtKB-SubCell"/>
</dbReference>
<comment type="caution">
    <text evidence="13">The sequence shown here is derived from an EMBL/GenBank/DDBJ whole genome shotgun (WGS) entry which is preliminary data.</text>
</comment>
<evidence type="ECO:0000256" key="5">
    <source>
        <dbReference type="ARBA" id="ARBA00022475"/>
    </source>
</evidence>
<evidence type="ECO:0000313" key="13">
    <source>
        <dbReference type="EMBL" id="GEA85159.1"/>
    </source>
</evidence>
<feature type="transmembrane region" description="Helical" evidence="10">
    <location>
        <begin position="68"/>
        <end position="88"/>
    </location>
</feature>
<feature type="transmembrane region" description="Helical" evidence="10">
    <location>
        <begin position="203"/>
        <end position="221"/>
    </location>
</feature>
<dbReference type="CDD" id="cd06261">
    <property type="entry name" value="TM_PBP2"/>
    <property type="match status" value="1"/>
</dbReference>
<dbReference type="PANTHER" id="PTHR42922:SF1">
    <property type="entry name" value="PHOSPHATE TRANSPORT SYSTEM PERMEASE PROTEIN PSTA"/>
    <property type="match status" value="1"/>
</dbReference>
<dbReference type="InterPro" id="IPR000515">
    <property type="entry name" value="MetI-like"/>
</dbReference>
<dbReference type="NCBIfam" id="TIGR00974">
    <property type="entry name" value="3a0107s02c"/>
    <property type="match status" value="1"/>
</dbReference>
<accession>A0A4Y3KL58</accession>
<dbReference type="Gene3D" id="1.10.3720.10">
    <property type="entry name" value="MetI-like"/>
    <property type="match status" value="1"/>
</dbReference>
<comment type="similarity">
    <text evidence="3 10">Belongs to the binding-protein-dependent transport system permease family. CysTW subfamily.</text>
</comment>
<evidence type="ECO:0000256" key="10">
    <source>
        <dbReference type="RuleBase" id="RU363043"/>
    </source>
</evidence>
<dbReference type="PROSITE" id="PS50928">
    <property type="entry name" value="ABC_TM1"/>
    <property type="match status" value="1"/>
</dbReference>
<protein>
    <recommendedName>
        <fullName evidence="10">Phosphate transport system permease protein PstA</fullName>
    </recommendedName>
</protein>
<evidence type="ECO:0000256" key="2">
    <source>
        <dbReference type="ARBA" id="ARBA00004651"/>
    </source>
</evidence>
<keyword evidence="14" id="KW-1185">Reference proteome</keyword>
<evidence type="ECO:0000256" key="9">
    <source>
        <dbReference type="ARBA" id="ARBA00023136"/>
    </source>
</evidence>
<keyword evidence="4" id="KW-0813">Transport</keyword>
<name>A0A4Y3KL58_9CELL</name>
<dbReference type="EMBL" id="BJLQ01000027">
    <property type="protein sequence ID" value="GEA85159.1"/>
    <property type="molecule type" value="Genomic_DNA"/>
</dbReference>
<dbReference type="RefSeq" id="WP_229747323.1">
    <property type="nucleotide sequence ID" value="NZ_BJLQ01000027.1"/>
</dbReference>
<organism evidence="13 14">
    <name type="scientific">Cellulomonas gelida</name>
    <dbReference type="NCBI Taxonomy" id="1712"/>
    <lineage>
        <taxon>Bacteria</taxon>
        <taxon>Bacillati</taxon>
        <taxon>Actinomycetota</taxon>
        <taxon>Actinomycetes</taxon>
        <taxon>Micrococcales</taxon>
        <taxon>Cellulomonadaceae</taxon>
        <taxon>Cellulomonas</taxon>
    </lineage>
</organism>
<dbReference type="InterPro" id="IPR051408">
    <property type="entry name" value="Phosphate_transprt_permease"/>
</dbReference>
<proteinExistence type="inferred from homology"/>
<feature type="transmembrane region" description="Helical" evidence="10">
    <location>
        <begin position="154"/>
        <end position="183"/>
    </location>
</feature>
<evidence type="ECO:0000313" key="14">
    <source>
        <dbReference type="Proteomes" id="UP000320461"/>
    </source>
</evidence>
<keyword evidence="6" id="KW-0592">Phosphate transport</keyword>
<comment type="subcellular location">
    <subcellularLocation>
        <location evidence="2 10">Cell membrane</location>
        <topology evidence="2 10">Multi-pass membrane protein</topology>
    </subcellularLocation>
</comment>
<sequence length="420" mass="43733">MSTTTSTTSTGTTSTGTTSTGTTSGAETRRQLRGIRLGDLLDVVGAAVAAFALTGLLASQVLPINHPMGFGAVGVALFVLLYALLVGLTESSVMVRDRLVAVVVHGLAGAVILVLAFVVVFTVARGASALPHLNFFTDDMAQAGPLDPLDRGGIWHAIVGTLLQIAIALVITVPLGLLTALFLSEMPGRLARLVRTVVEAMTALPSIVAGLFVYATLILALGVPKSGVAAATAISIMMLPIMVRSSDVVLRLVPGTLKEASYALGAGQLRTVTHVVLPTARSGLTTAVILATARGIGETSPVLLTSGFTAALNADPTQGPMVSLPLAIFQFVKSPEPTMVARGFGTAAVLMLLVLLLFVVARVVGGRTPLTVDAQRRRREQRRAALAAAWRSELQRTRALLRRGRGQRPSPVPVALEEIP</sequence>